<feature type="compositionally biased region" description="Acidic residues" evidence="2">
    <location>
        <begin position="38"/>
        <end position="59"/>
    </location>
</feature>
<feature type="region of interest" description="Disordered" evidence="2">
    <location>
        <begin position="1"/>
        <end position="116"/>
    </location>
</feature>
<dbReference type="Pfam" id="PF23112">
    <property type="entry name" value="PUB62-63_C"/>
    <property type="match status" value="1"/>
</dbReference>
<dbReference type="InterPro" id="IPR057649">
    <property type="entry name" value="PUB62-63_C"/>
</dbReference>
<reference evidence="4" key="1">
    <citation type="submission" date="2024-02" db="EMBL/GenBank/DDBJ databases">
        <authorList>
            <consortium name="ELIXIR-Norway"/>
            <consortium name="Elixir Norway"/>
        </authorList>
    </citation>
    <scope>NUCLEOTIDE SEQUENCE</scope>
</reference>
<evidence type="ECO:0000256" key="1">
    <source>
        <dbReference type="ARBA" id="ARBA00004906"/>
    </source>
</evidence>
<feature type="compositionally biased region" description="Basic and acidic residues" evidence="2">
    <location>
        <begin position="60"/>
        <end position="79"/>
    </location>
</feature>
<dbReference type="InterPro" id="IPR013083">
    <property type="entry name" value="Znf_RING/FYVE/PHD"/>
</dbReference>
<evidence type="ECO:0000259" key="3">
    <source>
        <dbReference type="PROSITE" id="PS51698"/>
    </source>
</evidence>
<feature type="compositionally biased region" description="Acidic residues" evidence="2">
    <location>
        <begin position="1"/>
        <end position="11"/>
    </location>
</feature>
<dbReference type="PROSITE" id="PS51698">
    <property type="entry name" value="U_BOX"/>
    <property type="match status" value="1"/>
</dbReference>
<dbReference type="InterPro" id="IPR003613">
    <property type="entry name" value="Ubox_domain"/>
</dbReference>
<gene>
    <name evidence="4" type="ORF">CSSPJE1EN1_LOCUS24676</name>
</gene>
<organism evidence="4 5">
    <name type="scientific">Sphagnum jensenii</name>
    <dbReference type="NCBI Taxonomy" id="128206"/>
    <lineage>
        <taxon>Eukaryota</taxon>
        <taxon>Viridiplantae</taxon>
        <taxon>Streptophyta</taxon>
        <taxon>Embryophyta</taxon>
        <taxon>Bryophyta</taxon>
        <taxon>Sphagnophytina</taxon>
        <taxon>Sphagnopsida</taxon>
        <taxon>Sphagnales</taxon>
        <taxon>Sphagnaceae</taxon>
        <taxon>Sphagnum</taxon>
    </lineage>
</organism>
<name>A0ABP0XJB0_9BRYO</name>
<evidence type="ECO:0000313" key="4">
    <source>
        <dbReference type="EMBL" id="CAK9279198.1"/>
    </source>
</evidence>
<keyword evidence="5" id="KW-1185">Reference proteome</keyword>
<protein>
    <recommendedName>
        <fullName evidence="3">U-box domain-containing protein</fullName>
    </recommendedName>
</protein>
<dbReference type="Gene3D" id="3.30.40.10">
    <property type="entry name" value="Zinc/RING finger domain, C3HC4 (zinc finger)"/>
    <property type="match status" value="1"/>
</dbReference>
<feature type="region of interest" description="Disordered" evidence="2">
    <location>
        <begin position="171"/>
        <end position="192"/>
    </location>
</feature>
<proteinExistence type="predicted"/>
<accession>A0ABP0XJB0</accession>
<evidence type="ECO:0000256" key="2">
    <source>
        <dbReference type="SAM" id="MobiDB-lite"/>
    </source>
</evidence>
<dbReference type="PANTHER" id="PTHR33644">
    <property type="entry name" value="U-BOX DOMAIN-CONTAINING PROTEIN 62-RELATED"/>
    <property type="match status" value="1"/>
</dbReference>
<comment type="pathway">
    <text evidence="1">Protein modification; protein ubiquitination.</text>
</comment>
<feature type="domain" description="U-box" evidence="3">
    <location>
        <begin position="281"/>
        <end position="353"/>
    </location>
</feature>
<dbReference type="EMBL" id="OZ020104">
    <property type="protein sequence ID" value="CAK9279198.1"/>
    <property type="molecule type" value="Genomic_DNA"/>
</dbReference>
<dbReference type="PANTHER" id="PTHR33644:SF5">
    <property type="entry name" value="U-BOX DOMAIN-CONTAINING PROTEIN 62"/>
    <property type="match status" value="1"/>
</dbReference>
<dbReference type="Proteomes" id="UP001497444">
    <property type="component" value="Chromosome 9"/>
</dbReference>
<sequence length="472" mass="51582">MEQHTEDEEERESGGYEKDGVVDRTPNGKEEQQQEWGGEGEGEGEGTEEDEGEDGEEEAERGKEDERSEREGHEGDGSGDRGGFSLSHTKMPGLNPEQLRQESCVPSRVESGFQRRSVAVRERAELKAANAEVRNSAGTNSPFGRLHSPSSSSPFINAFASSSPSNAAQLIRRQGEAPPAAAQNGRNGASYDPVREASVQGFRDETLVSSLEEQQVRNVSGRFPEQLRGTAGADKHYTTFPNSELHGNHAGLKNPTNSVHDFPGGRHHRIMKAQVSAAELSLRVILSDPVTGALMDDAMLMSCGHSVGKGGLRRVLETSVCITCGASLRTETMTPNYALRSAVQAYKQEEELAGNIGIKPVKRRRDIAQENTRNEDQPVPVSTRMKGVQFPFVVGDRVMIKGNKRTPDRFVGREAVITTHCLNGWYLVRMLDNGESVRLQYRSLQKSGGTCQGTESSMGEFTSINFGAQFVE</sequence>
<feature type="compositionally biased region" description="Basic and acidic residues" evidence="2">
    <location>
        <begin position="12"/>
        <end position="32"/>
    </location>
</feature>
<dbReference type="SUPFAM" id="SSF57850">
    <property type="entry name" value="RING/U-box"/>
    <property type="match status" value="1"/>
</dbReference>
<evidence type="ECO:0000313" key="5">
    <source>
        <dbReference type="Proteomes" id="UP001497444"/>
    </source>
</evidence>